<dbReference type="InterPro" id="IPR051620">
    <property type="entry name" value="ORF904-like_C"/>
</dbReference>
<dbReference type="AlphaFoldDB" id="A0A4Z0NWG7"/>
<evidence type="ECO:0000313" key="8">
    <source>
        <dbReference type="Proteomes" id="UP000298196"/>
    </source>
</evidence>
<evidence type="ECO:0000256" key="4">
    <source>
        <dbReference type="ARBA" id="ARBA00022840"/>
    </source>
</evidence>
<dbReference type="PANTHER" id="PTHR35372">
    <property type="entry name" value="ATP BINDING PROTEIN-RELATED"/>
    <property type="match status" value="1"/>
</dbReference>
<dbReference type="GO" id="GO:0016787">
    <property type="term" value="F:hydrolase activity"/>
    <property type="evidence" value="ECO:0007669"/>
    <property type="project" value="UniProtKB-KW"/>
</dbReference>
<dbReference type="PROSITE" id="PS50880">
    <property type="entry name" value="TOPRIM"/>
    <property type="match status" value="1"/>
</dbReference>
<comment type="caution">
    <text evidence="7">The sequence shown here is derived from an EMBL/GenBank/DDBJ whole genome shotgun (WGS) entry which is preliminary data.</text>
</comment>
<dbReference type="InterPro" id="IPR036388">
    <property type="entry name" value="WH-like_DNA-bd_sf"/>
</dbReference>
<dbReference type="CDD" id="cd01029">
    <property type="entry name" value="TOPRIM_primases"/>
    <property type="match status" value="1"/>
</dbReference>
<dbReference type="SMART" id="SM00778">
    <property type="entry name" value="Prim_Zn_Ribbon"/>
    <property type="match status" value="1"/>
</dbReference>
<dbReference type="InterPro" id="IPR013237">
    <property type="entry name" value="Phage_T7_Gp4_N"/>
</dbReference>
<dbReference type="Pfam" id="PF13362">
    <property type="entry name" value="Toprim_3"/>
    <property type="match status" value="1"/>
</dbReference>
<feature type="domain" description="Toprim" evidence="5">
    <location>
        <begin position="208"/>
        <end position="296"/>
    </location>
</feature>
<dbReference type="GO" id="GO:0004386">
    <property type="term" value="F:helicase activity"/>
    <property type="evidence" value="ECO:0007669"/>
    <property type="project" value="UniProtKB-KW"/>
</dbReference>
<feature type="domain" description="SF3 helicase" evidence="6">
    <location>
        <begin position="474"/>
        <end position="627"/>
    </location>
</feature>
<dbReference type="PANTHER" id="PTHR35372:SF2">
    <property type="entry name" value="SF3 HELICASE DOMAIN-CONTAINING PROTEIN"/>
    <property type="match status" value="1"/>
</dbReference>
<accession>A0A4Z0NWG7</accession>
<evidence type="ECO:0000313" key="7">
    <source>
        <dbReference type="EMBL" id="TGE01550.1"/>
    </source>
</evidence>
<evidence type="ECO:0000256" key="3">
    <source>
        <dbReference type="ARBA" id="ARBA00022806"/>
    </source>
</evidence>
<organism evidence="7 8">
    <name type="scientific">Salmonella enterica subsp. enterica serovar Poona</name>
    <dbReference type="NCBI Taxonomy" id="436295"/>
    <lineage>
        <taxon>Bacteria</taxon>
        <taxon>Pseudomonadati</taxon>
        <taxon>Pseudomonadota</taxon>
        <taxon>Gammaproteobacteria</taxon>
        <taxon>Enterobacterales</taxon>
        <taxon>Enterobacteriaceae</taxon>
        <taxon>Salmonella</taxon>
    </lineage>
</organism>
<dbReference type="InterPro" id="IPR045455">
    <property type="entry name" value="NrS-1_pol-like_helicase"/>
</dbReference>
<dbReference type="InterPro" id="IPR034154">
    <property type="entry name" value="TOPRIM_DnaG/twinkle"/>
</dbReference>
<reference evidence="7 8" key="1">
    <citation type="submission" date="2018-03" db="EMBL/GenBank/DDBJ databases">
        <title>Non-Typhoidal Salmonella genome sequencing and assembly.</title>
        <authorList>
            <person name="Matchawe C."/>
        </authorList>
    </citation>
    <scope>NUCLEOTIDE SEQUENCE [LARGE SCALE GENOMIC DNA]</scope>
    <source>
        <strain evidence="7 8">22sa</strain>
    </source>
</reference>
<gene>
    <name evidence="7" type="ORF">C9F07_08670</name>
</gene>
<keyword evidence="8" id="KW-1185">Reference proteome</keyword>
<dbReference type="GO" id="GO:0005524">
    <property type="term" value="F:ATP binding"/>
    <property type="evidence" value="ECO:0007669"/>
    <property type="project" value="UniProtKB-KW"/>
</dbReference>
<keyword evidence="1" id="KW-0547">Nucleotide-binding</keyword>
<dbReference type="Pfam" id="PF03288">
    <property type="entry name" value="Pox_D5"/>
    <property type="match status" value="1"/>
</dbReference>
<dbReference type="Pfam" id="PF08273">
    <property type="entry name" value="Zn_Ribbon_Prim"/>
    <property type="match status" value="1"/>
</dbReference>
<dbReference type="Proteomes" id="UP000298196">
    <property type="component" value="Unassembled WGS sequence"/>
</dbReference>
<sequence length="777" mass="85203">MKMHEPETEKQACGHWPRMLPALGVKVIKNRHQSCPVCGGSDRFRFDDKEGRGTWFCNQCGAGDGLKLVEKVFGVTPSEAAGKVNAVTGNLSPVAPEVIAVAEAETVADRKAAAGLAAKLMEKTRPATSNAYLTRKGFHALECLTLTAIHKTGGVMFRAGDVVVPLYDDTGALVNLQLIKADGLKRTLKGGQVKGACHVIEGKKQAGKRLWIAEGYATALTVHHLTSETVMVALSSVNLLSLASLARQKSPACQIVLAADRDLNCDGQSKAAVAADACEGVVALPPVFGDWNDAFIQYGEEATRKAIYDAIRPPAQSPFDTMSEAEFTAMSASDKALRVHEHYGEALAVDANGQLLSRYENGIWKNIPAATFSRNVADLFQRLRAPFSSGKIASVVETLKLIIPQQNTPARRLIGFRNGVLDTQSGLFSPHSKSHWLRTLCDVDFTPPVEGETLETHAPNFWRWLDRAAGKNPQKRDVILAALFMVLANRYDWQLFLEVTGPGGSGKSILAEIATLLAGEDNATSADIDTLEDPRKRASLIGFSLIRLPDQEKWSGDGAGLKAITGGDAVSVDPKYQNPYSTHIPAVILAVNNNPMRFTDRSGGVSRRRVIIHFPEQIAPEERDPQLRDKIARELAVIVRQLMQKFSDPMTARALLQSQQNSDEALSIKRDTDPTFDFCGYLEMLPQTNGMFMGNASIIPRNYRKYLYHAYLAYMEANGYRNVLSLKMFGLGLPMMLKEYGLNYEKRHTKQGIQTNLSLKEESYGDWLPKCDEPAAT</sequence>
<keyword evidence="4" id="KW-0067">ATP-binding</keyword>
<dbReference type="InterPro" id="IPR004968">
    <property type="entry name" value="DNA_primase/NTPase_C"/>
</dbReference>
<dbReference type="GO" id="GO:0008270">
    <property type="term" value="F:zinc ion binding"/>
    <property type="evidence" value="ECO:0007669"/>
    <property type="project" value="InterPro"/>
</dbReference>
<dbReference type="SMART" id="SM00493">
    <property type="entry name" value="TOPRIM"/>
    <property type="match status" value="1"/>
</dbReference>
<protein>
    <submittedName>
        <fullName evidence="7">DNA primase</fullName>
    </submittedName>
</protein>
<dbReference type="SUPFAM" id="SSF57783">
    <property type="entry name" value="Zinc beta-ribbon"/>
    <property type="match status" value="1"/>
</dbReference>
<dbReference type="SMART" id="SM00885">
    <property type="entry name" value="D5_N"/>
    <property type="match status" value="1"/>
</dbReference>
<evidence type="ECO:0000259" key="6">
    <source>
        <dbReference type="PROSITE" id="PS51206"/>
    </source>
</evidence>
<keyword evidence="2" id="KW-0378">Hydrolase</keyword>
<dbReference type="Gene3D" id="1.10.10.10">
    <property type="entry name" value="Winged helix-like DNA-binding domain superfamily/Winged helix DNA-binding domain"/>
    <property type="match status" value="1"/>
</dbReference>
<evidence type="ECO:0000256" key="2">
    <source>
        <dbReference type="ARBA" id="ARBA00022801"/>
    </source>
</evidence>
<evidence type="ECO:0000256" key="1">
    <source>
        <dbReference type="ARBA" id="ARBA00022741"/>
    </source>
</evidence>
<dbReference type="SUPFAM" id="SSF46785">
    <property type="entry name" value="Winged helix' DNA-binding domain"/>
    <property type="match status" value="1"/>
</dbReference>
<evidence type="ECO:0000259" key="5">
    <source>
        <dbReference type="PROSITE" id="PS50880"/>
    </source>
</evidence>
<dbReference type="Pfam" id="PF19263">
    <property type="entry name" value="DUF5906"/>
    <property type="match status" value="1"/>
</dbReference>
<name>A0A4Z0NWG7_SALET</name>
<dbReference type="InterPro" id="IPR006171">
    <property type="entry name" value="TOPRIM_dom"/>
</dbReference>
<dbReference type="SUPFAM" id="SSF52540">
    <property type="entry name" value="P-loop containing nucleoside triphosphate hydrolases"/>
    <property type="match status" value="1"/>
</dbReference>
<dbReference type="Pfam" id="PF08706">
    <property type="entry name" value="D5_N"/>
    <property type="match status" value="1"/>
</dbReference>
<dbReference type="PROSITE" id="PS51206">
    <property type="entry name" value="SF3_HELICASE_1"/>
    <property type="match status" value="1"/>
</dbReference>
<dbReference type="InterPro" id="IPR014818">
    <property type="entry name" value="Phage/plasmid_primase_P4_C"/>
</dbReference>
<dbReference type="InterPro" id="IPR014015">
    <property type="entry name" value="Helicase_SF3_DNA-vir"/>
</dbReference>
<dbReference type="InterPro" id="IPR036390">
    <property type="entry name" value="WH_DNA-bd_sf"/>
</dbReference>
<keyword evidence="3" id="KW-0347">Helicase</keyword>
<proteinExistence type="predicted"/>
<dbReference type="EMBL" id="PYKI01000948">
    <property type="protein sequence ID" value="TGE01550.1"/>
    <property type="molecule type" value="Genomic_DNA"/>
</dbReference>
<dbReference type="Gene3D" id="3.40.50.300">
    <property type="entry name" value="P-loop containing nucleotide triphosphate hydrolases"/>
    <property type="match status" value="1"/>
</dbReference>
<dbReference type="InterPro" id="IPR027417">
    <property type="entry name" value="P-loop_NTPase"/>
</dbReference>